<evidence type="ECO:0000313" key="7">
    <source>
        <dbReference type="Proteomes" id="UP000177998"/>
    </source>
</evidence>
<evidence type="ECO:0008006" key="8">
    <source>
        <dbReference type="Google" id="ProtNLM"/>
    </source>
</evidence>
<dbReference type="GO" id="GO:0016740">
    <property type="term" value="F:transferase activity"/>
    <property type="evidence" value="ECO:0007669"/>
    <property type="project" value="UniProtKB-ARBA"/>
</dbReference>
<dbReference type="InterPro" id="IPR007318">
    <property type="entry name" value="Phopholipid_MeTrfase"/>
</dbReference>
<keyword evidence="3 5" id="KW-1133">Transmembrane helix</keyword>
<dbReference type="EMBL" id="MFMZ01000016">
    <property type="protein sequence ID" value="OGG91224.1"/>
    <property type="molecule type" value="Genomic_DNA"/>
</dbReference>
<sequence>MAGKIVLLLFFALLYCSRGVIIWPAIEKLAAGKNRVGYQPYEPRRESWKGITFLSFGAMIFFVLFAEGPISIWEMKIGLVIYCFGLLLASLGRFNLGVSWADIHKVTSEKQGLATSGIYRLMRNPIYVGVLIMNVGIVISLGVLTDDWAFMPGIICFVGSCLEYRAAMVDEEKFLRRRYGKEYEEYCERVGRYFIKINFSARRRVETAGRGKV</sequence>
<name>A0A1F6FZG7_9BACT</name>
<comment type="subcellular location">
    <subcellularLocation>
        <location evidence="1">Endomembrane system</location>
        <topology evidence="1">Multi-pass membrane protein</topology>
    </subcellularLocation>
</comment>
<evidence type="ECO:0000256" key="3">
    <source>
        <dbReference type="ARBA" id="ARBA00022989"/>
    </source>
</evidence>
<dbReference type="STRING" id="1798564.A3H55_01515"/>
<keyword evidence="4 5" id="KW-0472">Membrane</keyword>
<reference evidence="6 7" key="1">
    <citation type="journal article" date="2016" name="Nat. Commun.">
        <title>Thousands of microbial genomes shed light on interconnected biogeochemical processes in an aquifer system.</title>
        <authorList>
            <person name="Anantharaman K."/>
            <person name="Brown C.T."/>
            <person name="Hug L.A."/>
            <person name="Sharon I."/>
            <person name="Castelle C.J."/>
            <person name="Probst A.J."/>
            <person name="Thomas B.C."/>
            <person name="Singh A."/>
            <person name="Wilkins M.J."/>
            <person name="Karaoz U."/>
            <person name="Brodie E.L."/>
            <person name="Williams K.H."/>
            <person name="Hubbard S.S."/>
            <person name="Banfield J.F."/>
        </authorList>
    </citation>
    <scope>NUCLEOTIDE SEQUENCE [LARGE SCALE GENOMIC DNA]</scope>
</reference>
<feature type="transmembrane region" description="Helical" evidence="5">
    <location>
        <begin position="126"/>
        <end position="144"/>
    </location>
</feature>
<feature type="transmembrane region" description="Helical" evidence="5">
    <location>
        <begin position="77"/>
        <end position="96"/>
    </location>
</feature>
<evidence type="ECO:0000256" key="1">
    <source>
        <dbReference type="ARBA" id="ARBA00004127"/>
    </source>
</evidence>
<proteinExistence type="predicted"/>
<feature type="transmembrane region" description="Helical" evidence="5">
    <location>
        <begin position="150"/>
        <end position="168"/>
    </location>
</feature>
<feature type="transmembrane region" description="Helical" evidence="5">
    <location>
        <begin position="6"/>
        <end position="26"/>
    </location>
</feature>
<dbReference type="Pfam" id="PF04191">
    <property type="entry name" value="PEMT"/>
    <property type="match status" value="1"/>
</dbReference>
<protein>
    <recommendedName>
        <fullName evidence="8">Steroid 5-alpha reductase C-terminal domain-containing protein</fullName>
    </recommendedName>
</protein>
<evidence type="ECO:0000256" key="2">
    <source>
        <dbReference type="ARBA" id="ARBA00022692"/>
    </source>
</evidence>
<dbReference type="PANTHER" id="PTHR12714:SF9">
    <property type="entry name" value="PROTEIN-S-ISOPRENYLCYSTEINE O-METHYLTRANSFERASE"/>
    <property type="match status" value="1"/>
</dbReference>
<dbReference type="PANTHER" id="PTHR12714">
    <property type="entry name" value="PROTEIN-S ISOPRENYLCYSTEINE O-METHYLTRANSFERASE"/>
    <property type="match status" value="1"/>
</dbReference>
<feature type="transmembrane region" description="Helical" evidence="5">
    <location>
        <begin position="47"/>
        <end position="65"/>
    </location>
</feature>
<comment type="caution">
    <text evidence="6">The sequence shown here is derived from an EMBL/GenBank/DDBJ whole genome shotgun (WGS) entry which is preliminary data.</text>
</comment>
<keyword evidence="2 5" id="KW-0812">Transmembrane</keyword>
<evidence type="ECO:0000256" key="4">
    <source>
        <dbReference type="ARBA" id="ARBA00023136"/>
    </source>
</evidence>
<dbReference type="Proteomes" id="UP000177998">
    <property type="component" value="Unassembled WGS sequence"/>
</dbReference>
<dbReference type="Gene3D" id="1.20.120.1630">
    <property type="match status" value="1"/>
</dbReference>
<gene>
    <name evidence="6" type="ORF">A3H55_01515</name>
</gene>
<dbReference type="AlphaFoldDB" id="A0A1F6FZG7"/>
<organism evidence="6 7">
    <name type="scientific">Candidatus Kuenenbacteria bacterium RIFCSPLOWO2_02_FULL_42_16</name>
    <dbReference type="NCBI Taxonomy" id="1798564"/>
    <lineage>
        <taxon>Bacteria</taxon>
        <taxon>Candidatus Kueneniibacteriota</taxon>
    </lineage>
</organism>
<evidence type="ECO:0000256" key="5">
    <source>
        <dbReference type="SAM" id="Phobius"/>
    </source>
</evidence>
<accession>A0A1F6FZG7</accession>
<evidence type="ECO:0000313" key="6">
    <source>
        <dbReference type="EMBL" id="OGG91224.1"/>
    </source>
</evidence>
<dbReference type="GO" id="GO:0012505">
    <property type="term" value="C:endomembrane system"/>
    <property type="evidence" value="ECO:0007669"/>
    <property type="project" value="UniProtKB-SubCell"/>
</dbReference>